<name>A0A3P6FH65_BRAOL</name>
<proteinExistence type="predicted"/>
<reference evidence="2" key="1">
    <citation type="submission" date="2018-11" db="EMBL/GenBank/DDBJ databases">
        <authorList>
            <consortium name="Genoscope - CEA"/>
            <person name="William W."/>
        </authorList>
    </citation>
    <scope>NUCLEOTIDE SEQUENCE</scope>
</reference>
<evidence type="ECO:0000313" key="2">
    <source>
        <dbReference type="EMBL" id="VDD57323.1"/>
    </source>
</evidence>
<organism evidence="2">
    <name type="scientific">Brassica oleracea</name>
    <name type="common">Wild cabbage</name>
    <dbReference type="NCBI Taxonomy" id="3712"/>
    <lineage>
        <taxon>Eukaryota</taxon>
        <taxon>Viridiplantae</taxon>
        <taxon>Streptophyta</taxon>
        <taxon>Embryophyta</taxon>
        <taxon>Tracheophyta</taxon>
        <taxon>Spermatophyta</taxon>
        <taxon>Magnoliopsida</taxon>
        <taxon>eudicotyledons</taxon>
        <taxon>Gunneridae</taxon>
        <taxon>Pentapetalae</taxon>
        <taxon>rosids</taxon>
        <taxon>malvids</taxon>
        <taxon>Brassicales</taxon>
        <taxon>Brassicaceae</taxon>
        <taxon>Brassiceae</taxon>
        <taxon>Brassica</taxon>
    </lineage>
</organism>
<keyword evidence="1" id="KW-0472">Membrane</keyword>
<feature type="transmembrane region" description="Helical" evidence="1">
    <location>
        <begin position="20"/>
        <end position="41"/>
    </location>
</feature>
<evidence type="ECO:0000256" key="1">
    <source>
        <dbReference type="SAM" id="Phobius"/>
    </source>
</evidence>
<protein>
    <submittedName>
        <fullName evidence="2">Uncharacterized protein</fullName>
    </submittedName>
</protein>
<accession>A0A3P6FH65</accession>
<keyword evidence="1" id="KW-0812">Transmembrane</keyword>
<dbReference type="EMBL" id="LR031879">
    <property type="protein sequence ID" value="VDD57323.1"/>
    <property type="molecule type" value="Genomic_DNA"/>
</dbReference>
<keyword evidence="1" id="KW-1133">Transmembrane helix</keyword>
<dbReference type="AlphaFoldDB" id="A0A3P6FH65"/>
<sequence length="47" mass="5133">MELVDKTPPSRSSLSMHSPHSGAMLLSPFSNCVVFLVRGFLRKTASI</sequence>
<gene>
    <name evidence="2" type="ORF">BOLC8T50552H</name>
</gene>